<dbReference type="SUPFAM" id="SSF51695">
    <property type="entry name" value="PLC-like phosphodiesterases"/>
    <property type="match status" value="1"/>
</dbReference>
<proteinExistence type="inferred from homology"/>
<dbReference type="GO" id="GO:0006071">
    <property type="term" value="P:glycerol metabolic process"/>
    <property type="evidence" value="ECO:0007669"/>
    <property type="project" value="UniProtKB-KW"/>
</dbReference>
<dbReference type="EC" id="3.1.4.46" evidence="2"/>
<evidence type="ECO:0000256" key="7">
    <source>
        <dbReference type="SAM" id="SignalP"/>
    </source>
</evidence>
<sequence length="403" mass="44341">MKNIVKLGLVFSLLGAGSAIASEGYTLGPRPLFLVADMDEGKLKEKLEKCLDDKPKKSDFSIGHRGAALMFPEHTKESYIAAAQMGAGVLECDVTFTKDKALVCRHSQSDLHTTTDVLAHPDLAAKCTFPFTPANPETGEKASVECRSTDFTLEEFKRLKGKMDGANLLATTPEEYMDGTPGWRTDLYSSRGTLMTHAESIELFKSLGVKMTPELKSPAVDMPYEGFTQQDYAQKMIDEYKEADVKASDVFAQSFDIEDVKYWIASEPAFGEQAVLLDARMYKDRTWKPTAEDMKALKAEGVEFIAPPLFALVSLDDEGEIVPSKYAKLAKDADLNIIAWTLERSGQLSNGGGWYYQSIIDATNNDGDVFNLLDVLAQDVGVVGVFSDWPATTTFYANCMGLE</sequence>
<evidence type="ECO:0000256" key="3">
    <source>
        <dbReference type="ARBA" id="ARBA00022729"/>
    </source>
</evidence>
<accession>A0A6M1R8G5</accession>
<dbReference type="GO" id="GO:0006629">
    <property type="term" value="P:lipid metabolic process"/>
    <property type="evidence" value="ECO:0007669"/>
    <property type="project" value="InterPro"/>
</dbReference>
<dbReference type="PROSITE" id="PS51704">
    <property type="entry name" value="GP_PDE"/>
    <property type="match status" value="1"/>
</dbReference>
<evidence type="ECO:0000256" key="5">
    <source>
        <dbReference type="ARBA" id="ARBA00022801"/>
    </source>
</evidence>
<feature type="chain" id="PRO_5026806535" description="glycerophosphodiester phosphodiesterase" evidence="7">
    <location>
        <begin position="22"/>
        <end position="403"/>
    </location>
</feature>
<evidence type="ECO:0000256" key="4">
    <source>
        <dbReference type="ARBA" id="ARBA00022798"/>
    </source>
</evidence>
<dbReference type="InterPro" id="IPR030395">
    <property type="entry name" value="GP_PDE_dom"/>
</dbReference>
<comment type="similarity">
    <text evidence="1">Belongs to the glycerophosphoryl diester phosphodiesterase family.</text>
</comment>
<feature type="signal peptide" evidence="7">
    <location>
        <begin position="1"/>
        <end position="21"/>
    </location>
</feature>
<dbReference type="RefSeq" id="WP_165011827.1">
    <property type="nucleotide sequence ID" value="NZ_JAALDL010000002.1"/>
</dbReference>
<evidence type="ECO:0000313" key="9">
    <source>
        <dbReference type="EMBL" id="NGN96774.1"/>
    </source>
</evidence>
<dbReference type="AlphaFoldDB" id="A0A6M1R8G5"/>
<dbReference type="Pfam" id="PF03009">
    <property type="entry name" value="GDPD"/>
    <property type="match status" value="1"/>
</dbReference>
<gene>
    <name evidence="9" type="ORF">G5S52_03625</name>
</gene>
<evidence type="ECO:0000259" key="8">
    <source>
        <dbReference type="PROSITE" id="PS51704"/>
    </source>
</evidence>
<evidence type="ECO:0000256" key="2">
    <source>
        <dbReference type="ARBA" id="ARBA00012247"/>
    </source>
</evidence>
<keyword evidence="4" id="KW-0319">Glycerol metabolism</keyword>
<dbReference type="PANTHER" id="PTHR43620">
    <property type="entry name" value="GLYCEROPHOSPHORYL DIESTER PHOSPHODIESTERASE"/>
    <property type="match status" value="1"/>
</dbReference>
<dbReference type="CDD" id="cd08560">
    <property type="entry name" value="GDPD_EcGlpQ_like_1"/>
    <property type="match status" value="1"/>
</dbReference>
<evidence type="ECO:0000256" key="6">
    <source>
        <dbReference type="ARBA" id="ARBA00047512"/>
    </source>
</evidence>
<dbReference type="Proteomes" id="UP000473008">
    <property type="component" value="Unassembled WGS sequence"/>
</dbReference>
<comment type="caution">
    <text evidence="9">The sequence shown here is derived from an EMBL/GenBank/DDBJ whole genome shotgun (WGS) entry which is preliminary data.</text>
</comment>
<dbReference type="InterPro" id="IPR017946">
    <property type="entry name" value="PLC-like_Pdiesterase_TIM-brl"/>
</dbReference>
<protein>
    <recommendedName>
        <fullName evidence="2">glycerophosphodiester phosphodiesterase</fullName>
        <ecNumber evidence="2">3.1.4.46</ecNumber>
    </recommendedName>
</protein>
<comment type="catalytic activity">
    <reaction evidence="6">
        <text>a sn-glycero-3-phosphodiester + H2O = an alcohol + sn-glycerol 3-phosphate + H(+)</text>
        <dbReference type="Rhea" id="RHEA:12969"/>
        <dbReference type="ChEBI" id="CHEBI:15377"/>
        <dbReference type="ChEBI" id="CHEBI:15378"/>
        <dbReference type="ChEBI" id="CHEBI:30879"/>
        <dbReference type="ChEBI" id="CHEBI:57597"/>
        <dbReference type="ChEBI" id="CHEBI:83408"/>
        <dbReference type="EC" id="3.1.4.46"/>
    </reaction>
</comment>
<reference evidence="9 10" key="1">
    <citation type="submission" date="2020-02" db="EMBL/GenBank/DDBJ databases">
        <title>The draft genome of Grimontia sedimenta sp. nov., isolated from benthic sediments near coral reefs south of Kuwait.</title>
        <authorList>
            <person name="Mahmoud H.M."/>
            <person name="Jose L."/>
            <person name="Eapen S."/>
        </authorList>
    </citation>
    <scope>NUCLEOTIDE SEQUENCE [LARGE SCALE GENOMIC DNA]</scope>
    <source>
        <strain evidence="9 10">S25</strain>
    </source>
</reference>
<evidence type="ECO:0000256" key="1">
    <source>
        <dbReference type="ARBA" id="ARBA00007277"/>
    </source>
</evidence>
<dbReference type="PANTHER" id="PTHR43620:SF7">
    <property type="entry name" value="GLYCEROPHOSPHODIESTER PHOSPHODIESTERASE GDPD5-RELATED"/>
    <property type="match status" value="1"/>
</dbReference>
<feature type="domain" description="GP-PDE" evidence="8">
    <location>
        <begin position="59"/>
        <end position="397"/>
    </location>
</feature>
<keyword evidence="10" id="KW-1185">Reference proteome</keyword>
<dbReference type="Gene3D" id="3.20.20.190">
    <property type="entry name" value="Phosphatidylinositol (PI) phosphodiesterase"/>
    <property type="match status" value="1"/>
</dbReference>
<keyword evidence="5" id="KW-0378">Hydrolase</keyword>
<name>A0A6M1R8G5_9GAMM</name>
<evidence type="ECO:0000313" key="10">
    <source>
        <dbReference type="Proteomes" id="UP000473008"/>
    </source>
</evidence>
<dbReference type="GO" id="GO:0008889">
    <property type="term" value="F:glycerophosphodiester phosphodiesterase activity"/>
    <property type="evidence" value="ECO:0007669"/>
    <property type="project" value="UniProtKB-EC"/>
</dbReference>
<organism evidence="9 10">
    <name type="scientific">Grimontia sedimenti</name>
    <dbReference type="NCBI Taxonomy" id="2711294"/>
    <lineage>
        <taxon>Bacteria</taxon>
        <taxon>Pseudomonadati</taxon>
        <taxon>Pseudomonadota</taxon>
        <taxon>Gammaproteobacteria</taxon>
        <taxon>Vibrionales</taxon>
        <taxon>Vibrionaceae</taxon>
        <taxon>Grimontia</taxon>
    </lineage>
</organism>
<dbReference type="EMBL" id="JAALDL010000002">
    <property type="protein sequence ID" value="NGN96774.1"/>
    <property type="molecule type" value="Genomic_DNA"/>
</dbReference>
<keyword evidence="3 7" id="KW-0732">Signal</keyword>